<keyword evidence="3" id="KW-1185">Reference proteome</keyword>
<dbReference type="Proteomes" id="UP000245119">
    <property type="component" value="Linkage Group LG11"/>
</dbReference>
<comment type="caution">
    <text evidence="2">The sequence shown here is derived from an EMBL/GenBank/DDBJ whole genome shotgun (WGS) entry which is preliminary data.</text>
</comment>
<feature type="region of interest" description="Disordered" evidence="1">
    <location>
        <begin position="114"/>
        <end position="145"/>
    </location>
</feature>
<evidence type="ECO:0000313" key="2">
    <source>
        <dbReference type="EMBL" id="PVD21526.1"/>
    </source>
</evidence>
<reference evidence="2 3" key="1">
    <citation type="submission" date="2018-04" db="EMBL/GenBank/DDBJ databases">
        <title>The genome of golden apple snail Pomacea canaliculata provides insight into stress tolerance and invasive adaptation.</title>
        <authorList>
            <person name="Liu C."/>
            <person name="Liu B."/>
            <person name="Ren Y."/>
            <person name="Zhang Y."/>
            <person name="Wang H."/>
            <person name="Li S."/>
            <person name="Jiang F."/>
            <person name="Yin L."/>
            <person name="Zhang G."/>
            <person name="Qian W."/>
            <person name="Fan W."/>
        </authorList>
    </citation>
    <scope>NUCLEOTIDE SEQUENCE [LARGE SCALE GENOMIC DNA]</scope>
    <source>
        <strain evidence="2">SZHN2017</strain>
        <tissue evidence="2">Muscle</tissue>
    </source>
</reference>
<gene>
    <name evidence="2" type="ORF">C0Q70_17324</name>
</gene>
<proteinExistence type="predicted"/>
<sequence length="175" mass="18041">MLITPGGVEINLNRNDDGNDISGHMSLPTDLPDKDSTGLLEGISTDPVTTSGNNDGGATSPRDVTGGATSPRDVANCDTTCTCNVAGWITAGVCGGLLATVAILCCRGRKKESKKPATTPVCTAPSSITTQERSEGSDPPVPAGIEPVRLATPGIPGIYWLRFRANKVVPQPLDV</sequence>
<accession>A0A2T7NK41</accession>
<protein>
    <submittedName>
        <fullName evidence="2">Uncharacterized protein</fullName>
    </submittedName>
</protein>
<evidence type="ECO:0000256" key="1">
    <source>
        <dbReference type="SAM" id="MobiDB-lite"/>
    </source>
</evidence>
<feature type="compositionally biased region" description="Polar residues" evidence="1">
    <location>
        <begin position="120"/>
        <end position="131"/>
    </location>
</feature>
<name>A0A2T7NK41_POMCA</name>
<feature type="region of interest" description="Disordered" evidence="1">
    <location>
        <begin position="1"/>
        <end position="71"/>
    </location>
</feature>
<feature type="compositionally biased region" description="Polar residues" evidence="1">
    <location>
        <begin position="46"/>
        <end position="57"/>
    </location>
</feature>
<evidence type="ECO:0000313" key="3">
    <source>
        <dbReference type="Proteomes" id="UP000245119"/>
    </source>
</evidence>
<dbReference type="EMBL" id="PZQS01000011">
    <property type="protein sequence ID" value="PVD21526.1"/>
    <property type="molecule type" value="Genomic_DNA"/>
</dbReference>
<organism evidence="2 3">
    <name type="scientific">Pomacea canaliculata</name>
    <name type="common">Golden apple snail</name>
    <dbReference type="NCBI Taxonomy" id="400727"/>
    <lineage>
        <taxon>Eukaryota</taxon>
        <taxon>Metazoa</taxon>
        <taxon>Spiralia</taxon>
        <taxon>Lophotrochozoa</taxon>
        <taxon>Mollusca</taxon>
        <taxon>Gastropoda</taxon>
        <taxon>Caenogastropoda</taxon>
        <taxon>Architaenioglossa</taxon>
        <taxon>Ampullarioidea</taxon>
        <taxon>Ampullariidae</taxon>
        <taxon>Pomacea</taxon>
    </lineage>
</organism>
<dbReference type="AlphaFoldDB" id="A0A2T7NK41"/>